<organism evidence="2 3">
    <name type="scientific">Favolaschia claudopus</name>
    <dbReference type="NCBI Taxonomy" id="2862362"/>
    <lineage>
        <taxon>Eukaryota</taxon>
        <taxon>Fungi</taxon>
        <taxon>Dikarya</taxon>
        <taxon>Basidiomycota</taxon>
        <taxon>Agaricomycotina</taxon>
        <taxon>Agaricomycetes</taxon>
        <taxon>Agaricomycetidae</taxon>
        <taxon>Agaricales</taxon>
        <taxon>Marasmiineae</taxon>
        <taxon>Mycenaceae</taxon>
        <taxon>Favolaschia</taxon>
    </lineage>
</organism>
<evidence type="ECO:0000313" key="3">
    <source>
        <dbReference type="Proteomes" id="UP001362999"/>
    </source>
</evidence>
<protein>
    <submittedName>
        <fullName evidence="2">Uncharacterized protein</fullName>
    </submittedName>
</protein>
<feature type="region of interest" description="Disordered" evidence="1">
    <location>
        <begin position="130"/>
        <end position="166"/>
    </location>
</feature>
<proteinExistence type="predicted"/>
<evidence type="ECO:0000313" key="2">
    <source>
        <dbReference type="EMBL" id="KAK7022609.1"/>
    </source>
</evidence>
<feature type="compositionally biased region" description="Polar residues" evidence="1">
    <location>
        <begin position="81"/>
        <end position="94"/>
    </location>
</feature>
<reference evidence="2 3" key="1">
    <citation type="journal article" date="2024" name="J Genomics">
        <title>Draft genome sequencing and assembly of Favolaschia claudopus CIRM-BRFM 2984 isolated from oak limbs.</title>
        <authorList>
            <person name="Navarro D."/>
            <person name="Drula E."/>
            <person name="Chaduli D."/>
            <person name="Cazenave R."/>
            <person name="Ahrendt S."/>
            <person name="Wang J."/>
            <person name="Lipzen A."/>
            <person name="Daum C."/>
            <person name="Barry K."/>
            <person name="Grigoriev I.V."/>
            <person name="Favel A."/>
            <person name="Rosso M.N."/>
            <person name="Martin F."/>
        </authorList>
    </citation>
    <scope>NUCLEOTIDE SEQUENCE [LARGE SCALE GENOMIC DNA]</scope>
    <source>
        <strain evidence="2 3">CIRM-BRFM 2984</strain>
    </source>
</reference>
<dbReference type="EMBL" id="JAWWNJ010000037">
    <property type="protein sequence ID" value="KAK7022609.1"/>
    <property type="molecule type" value="Genomic_DNA"/>
</dbReference>
<keyword evidence="3" id="KW-1185">Reference proteome</keyword>
<dbReference type="Proteomes" id="UP001362999">
    <property type="component" value="Unassembled WGS sequence"/>
</dbReference>
<evidence type="ECO:0000256" key="1">
    <source>
        <dbReference type="SAM" id="MobiDB-lite"/>
    </source>
</evidence>
<accession>A0AAW0BAJ3</accession>
<name>A0AAW0BAJ3_9AGAR</name>
<feature type="compositionally biased region" description="Gly residues" evidence="1">
    <location>
        <begin position="156"/>
        <end position="166"/>
    </location>
</feature>
<gene>
    <name evidence="2" type="ORF">R3P38DRAFT_1121771</name>
</gene>
<sequence>MAASLESSFCRRVWVSKMGSTSTLARASVSLFRPCLRGGRARAGEVNVRGNGWDKVGAVGWRDGDVAEGRMRSRRNRRRGQCSSHSRALTTSRQRACLSRGLHRRSHAHPSGAADALMMSFPPIRRPLLPAAISSPGRDWQTARRSRSVRGEGEAEGGGVAHGTMSGGIGTCAGRMDKGRWSEYGGGMEKAHAPAHGYLTSVSIAPRYPSRLGPAAFAASVMSFPWVWAAMLAPPSPRHLTAFRVKCRAMKSKGYPPPTRDPPLPAEGAGLVFPSRSRFRQASRAFMSAGRVWAWA</sequence>
<feature type="region of interest" description="Disordered" evidence="1">
    <location>
        <begin position="70"/>
        <end position="94"/>
    </location>
</feature>
<dbReference type="AlphaFoldDB" id="A0AAW0BAJ3"/>
<comment type="caution">
    <text evidence="2">The sequence shown here is derived from an EMBL/GenBank/DDBJ whole genome shotgun (WGS) entry which is preliminary data.</text>
</comment>